<dbReference type="OrthoDB" id="392571at2759"/>
<dbReference type="GO" id="GO:0000056">
    <property type="term" value="P:ribosomal small subunit export from nucleus"/>
    <property type="evidence" value="ECO:0007669"/>
    <property type="project" value="TreeGrafter"/>
</dbReference>
<evidence type="ECO:0000256" key="3">
    <source>
        <dbReference type="ARBA" id="ARBA00030932"/>
    </source>
</evidence>
<evidence type="ECO:0000313" key="8">
    <source>
        <dbReference type="Proteomes" id="UP000232875"/>
    </source>
</evidence>
<protein>
    <recommendedName>
        <fullName evidence="1">Nucleolar protein 9</fullName>
    </recommendedName>
    <alternativeName>
        <fullName evidence="3 4">Pumilio domain-containing protein NOP9</fullName>
    </alternativeName>
</protein>
<dbReference type="GO" id="GO:0003723">
    <property type="term" value="F:RNA binding"/>
    <property type="evidence" value="ECO:0007669"/>
    <property type="project" value="InterPro"/>
</dbReference>
<dbReference type="Gene3D" id="1.25.10.10">
    <property type="entry name" value="Leucine-rich Repeat Variant"/>
    <property type="match status" value="1"/>
</dbReference>
<dbReference type="InterPro" id="IPR016024">
    <property type="entry name" value="ARM-type_fold"/>
</dbReference>
<dbReference type="GO" id="GO:0005730">
    <property type="term" value="C:nucleolus"/>
    <property type="evidence" value="ECO:0007669"/>
    <property type="project" value="TreeGrafter"/>
</dbReference>
<evidence type="ECO:0000313" key="7">
    <source>
        <dbReference type="EMBL" id="PKI85623.1"/>
    </source>
</evidence>
<accession>A0A2N1JGE8</accession>
<dbReference type="GO" id="GO:0000472">
    <property type="term" value="P:endonucleolytic cleavage to generate mature 5'-end of SSU-rRNA from (SSU-rRNA, 5.8S rRNA, LSU-rRNA)"/>
    <property type="evidence" value="ECO:0007669"/>
    <property type="project" value="TreeGrafter"/>
</dbReference>
<dbReference type="Pfam" id="PF22493">
    <property type="entry name" value="PUF_NOP9"/>
    <property type="match status" value="2"/>
</dbReference>
<reference evidence="7 8" key="1">
    <citation type="submission" date="2017-10" db="EMBL/GenBank/DDBJ databases">
        <title>A novel species of cold-tolerant Malassezia isolated from bats.</title>
        <authorList>
            <person name="Lorch J.M."/>
            <person name="Palmer J.M."/>
            <person name="Vanderwolf K.J."/>
            <person name="Schmidt K.Z."/>
            <person name="Verant M.L."/>
            <person name="Weller T.J."/>
            <person name="Blehert D.S."/>
        </authorList>
    </citation>
    <scope>NUCLEOTIDE SEQUENCE [LARGE SCALE GENOMIC DNA]</scope>
    <source>
        <strain evidence="7 8">NWHC:44797-103</strain>
    </source>
</reference>
<evidence type="ECO:0000256" key="1">
    <source>
        <dbReference type="ARBA" id="ARBA00016427"/>
    </source>
</evidence>
<dbReference type="EMBL" id="KZ454987">
    <property type="protein sequence ID" value="PKI85623.1"/>
    <property type="molecule type" value="Genomic_DNA"/>
</dbReference>
<sequence length="641" mass="72066">MPKSERRRAPKRSKQEETTPDVDIQENKDDWIESSDLNTPFGLVQPEMQAYFKEMNVHLTKLKHSEDTEASAEEAQMLIQAALTEMDGNELVLATDPTCSLVLENMAGVMGIKALRVFFDRMAGSYFTLAEHRFGSHVLQSMLSAAQAAMNEDYSTKEEETDPEQGVLRTLPQLIKAMFLELELSFEEMLSNQFASHVLRSLIALLAGVPISSFDDLRSKRSAKYRSKEHQRDMMVDTGAKTDAPQDFVVPPLFLRMLYQLYDDMHSILQPKKICAIIPDRIAAPTLSVILKLENGLTDGKQSKAWARDSITARVLEYTDNGSERSDIMESALRDTIATHVLQSALLGARNTALARFWKVYIRGRVVKLGAHPCANFVVATLLRLLPITSNDEGPFAEALSELEQAGDQLVKNSMLGTLQTAVERCAEANALEDKVMRAVLAAFRFPLEGEIPLFVPVVLSMHTLKAFKNLAKSADEKEVPGKRKRAQNEDERVTTQGSILLQRVSLLHPPHQQYLYDSLAKNKALYSCRVADALWNAADGFTKGKIVELALKHEKRLIASTYGRFFIQRLHLGVYRKSREEWREWAVTQSVPTETGRPNDTVNPFAFLRVRQLETTSTTRKKRSMDGQSAELDTIFAAIE</sequence>
<dbReference type="InterPro" id="IPR001313">
    <property type="entry name" value="Pumilio_RNA-bd_rpt"/>
</dbReference>
<gene>
    <name evidence="7" type="primary">NOP9</name>
    <name evidence="7" type="ORF">MVES_000475</name>
</gene>
<keyword evidence="2" id="KW-0677">Repeat</keyword>
<feature type="compositionally biased region" description="Basic residues" evidence="6">
    <location>
        <begin position="1"/>
        <end position="12"/>
    </location>
</feature>
<dbReference type="PANTHER" id="PTHR13102">
    <property type="entry name" value="NUCLEOLAR PROTEIN 9"/>
    <property type="match status" value="1"/>
</dbReference>
<dbReference type="GO" id="GO:0030688">
    <property type="term" value="C:preribosome, small subunit precursor"/>
    <property type="evidence" value="ECO:0007669"/>
    <property type="project" value="TreeGrafter"/>
</dbReference>
<keyword evidence="8" id="KW-1185">Reference proteome</keyword>
<evidence type="ECO:0000256" key="5">
    <source>
        <dbReference type="PROSITE-ProRule" id="PRU00317"/>
    </source>
</evidence>
<dbReference type="InterPro" id="IPR011989">
    <property type="entry name" value="ARM-like"/>
</dbReference>
<evidence type="ECO:0000256" key="4">
    <source>
        <dbReference type="ARBA" id="ARBA00031929"/>
    </source>
</evidence>
<organism evidence="7 8">
    <name type="scientific">Malassezia vespertilionis</name>
    <dbReference type="NCBI Taxonomy" id="2020962"/>
    <lineage>
        <taxon>Eukaryota</taxon>
        <taxon>Fungi</taxon>
        <taxon>Dikarya</taxon>
        <taxon>Basidiomycota</taxon>
        <taxon>Ustilaginomycotina</taxon>
        <taxon>Malasseziomycetes</taxon>
        <taxon>Malasseziales</taxon>
        <taxon>Malasseziaceae</taxon>
        <taxon>Malassezia</taxon>
    </lineage>
</organism>
<dbReference type="SUPFAM" id="SSF48371">
    <property type="entry name" value="ARM repeat"/>
    <property type="match status" value="1"/>
</dbReference>
<dbReference type="PROSITE" id="PS50302">
    <property type="entry name" value="PUM"/>
    <property type="match status" value="1"/>
</dbReference>
<dbReference type="PANTHER" id="PTHR13102:SF0">
    <property type="entry name" value="NUCLEOLAR PROTEIN 9"/>
    <property type="match status" value="1"/>
</dbReference>
<feature type="region of interest" description="Disordered" evidence="6">
    <location>
        <begin position="1"/>
        <end position="33"/>
    </location>
</feature>
<evidence type="ECO:0000256" key="6">
    <source>
        <dbReference type="SAM" id="MobiDB-lite"/>
    </source>
</evidence>
<dbReference type="GO" id="GO:0030686">
    <property type="term" value="C:90S preribosome"/>
    <property type="evidence" value="ECO:0007669"/>
    <property type="project" value="TreeGrafter"/>
</dbReference>
<dbReference type="GO" id="GO:0000447">
    <property type="term" value="P:endonucleolytic cleavage in ITS1 to separate SSU-rRNA from 5.8S rRNA and LSU-rRNA from tricistronic rRNA transcript (SSU-rRNA, 5.8S rRNA, LSU-rRNA)"/>
    <property type="evidence" value="ECO:0007669"/>
    <property type="project" value="TreeGrafter"/>
</dbReference>
<dbReference type="Proteomes" id="UP000232875">
    <property type="component" value="Unassembled WGS sequence"/>
</dbReference>
<dbReference type="AlphaFoldDB" id="A0A2N1JGE8"/>
<proteinExistence type="predicted"/>
<name>A0A2N1JGE8_9BASI</name>
<dbReference type="GO" id="GO:0000480">
    <property type="term" value="P:endonucleolytic cleavage in 5'-ETS of tricistronic rRNA transcript (SSU-rRNA, 5.8S rRNA, LSU-rRNA)"/>
    <property type="evidence" value="ECO:0007669"/>
    <property type="project" value="TreeGrafter"/>
</dbReference>
<dbReference type="InterPro" id="IPR040000">
    <property type="entry name" value="NOP9"/>
</dbReference>
<feature type="repeat" description="Pumilio" evidence="5">
    <location>
        <begin position="121"/>
        <end position="156"/>
    </location>
</feature>
<dbReference type="STRING" id="2020962.A0A2N1JGE8"/>
<evidence type="ECO:0000256" key="2">
    <source>
        <dbReference type="ARBA" id="ARBA00022737"/>
    </source>
</evidence>